<proteinExistence type="predicted"/>
<gene>
    <name evidence="1" type="ORF">RPMA_14760</name>
</gene>
<dbReference type="RefSeq" id="WP_211908143.1">
    <property type="nucleotide sequence ID" value="NZ_CP036498.1"/>
</dbReference>
<keyword evidence="2" id="KW-1185">Reference proteome</keyword>
<dbReference type="Proteomes" id="UP000682843">
    <property type="component" value="Chromosome"/>
</dbReference>
<reference evidence="1 2" key="1">
    <citation type="submission" date="2019-02" db="EMBL/GenBank/DDBJ databases">
        <title>Emended description of the genus Rhodopseudomonas and description of Rhodopseudomonas albus sp. nov., a non-phototrophic, heavy-metal-tolerant bacterium isolated from garden soil.</title>
        <authorList>
            <person name="Bao Z."/>
            <person name="Cao W.W."/>
            <person name="Sato Y."/>
            <person name="Nishizawa T."/>
            <person name="Zhao J."/>
            <person name="Guo Y."/>
            <person name="Ohta H."/>
        </authorList>
    </citation>
    <scope>NUCLEOTIDE SEQUENCE [LARGE SCALE GENOMIC DNA]</scope>
    <source>
        <strain evidence="1 2">SK50-23</strain>
    </source>
</reference>
<organism evidence="1 2">
    <name type="scientific">Tardiphaga alba</name>
    <dbReference type="NCBI Taxonomy" id="340268"/>
    <lineage>
        <taxon>Bacteria</taxon>
        <taxon>Pseudomonadati</taxon>
        <taxon>Pseudomonadota</taxon>
        <taxon>Alphaproteobacteria</taxon>
        <taxon>Hyphomicrobiales</taxon>
        <taxon>Nitrobacteraceae</taxon>
        <taxon>Tardiphaga</taxon>
    </lineage>
</organism>
<name>A0ABX8A9F9_9BRAD</name>
<sequence>MSEAEFDYILEAVRTEIEAEIEDDFRSQVMFLAPIPTAANDNGGPWPHLPFPDGWHASC</sequence>
<dbReference type="EMBL" id="CP036498">
    <property type="protein sequence ID" value="QUS39951.1"/>
    <property type="molecule type" value="Genomic_DNA"/>
</dbReference>
<evidence type="ECO:0000313" key="1">
    <source>
        <dbReference type="EMBL" id="QUS39951.1"/>
    </source>
</evidence>
<accession>A0ABX8A9F9</accession>
<protein>
    <submittedName>
        <fullName evidence="1">Uncharacterized protein</fullName>
    </submittedName>
</protein>
<evidence type="ECO:0000313" key="2">
    <source>
        <dbReference type="Proteomes" id="UP000682843"/>
    </source>
</evidence>